<evidence type="ECO:0000256" key="1">
    <source>
        <dbReference type="ARBA" id="ARBA00005422"/>
    </source>
</evidence>
<protein>
    <recommendedName>
        <fullName evidence="4">Protein translation factor SUI1 homolog</fullName>
    </recommendedName>
</protein>
<name>A0ABY8CH95_9ARCH</name>
<accession>A0ABY8CH95</accession>
<comment type="similarity">
    <text evidence="1 4">Belongs to the SUI1 family.</text>
</comment>
<gene>
    <name evidence="6" type="primary">sui1-2</name>
    <name evidence="6" type="ORF">SVXNc_0878</name>
</gene>
<dbReference type="PANTHER" id="PTHR12789">
    <property type="entry name" value="DENSITY-REGULATED PROTEIN HOMOLOG"/>
    <property type="match status" value="1"/>
</dbReference>
<dbReference type="RefSeq" id="WP_347721716.1">
    <property type="nucleotide sequence ID" value="NZ_CP104395.1"/>
</dbReference>
<evidence type="ECO:0000256" key="4">
    <source>
        <dbReference type="PIRNR" id="PIRNR037511"/>
    </source>
</evidence>
<proteinExistence type="inferred from homology"/>
<organism evidence="6 7">
    <name type="scientific">Candidatus Nanohalococcus occultus</name>
    <dbReference type="NCBI Taxonomy" id="2978047"/>
    <lineage>
        <taxon>Archaea</taxon>
        <taxon>Candidatus Nanohalarchaeota</taxon>
        <taxon>Candidatus Nanohalarchaeota incertae sedis</taxon>
        <taxon>Candidatus Nanohalococcus</taxon>
    </lineage>
</organism>
<evidence type="ECO:0000256" key="3">
    <source>
        <dbReference type="ARBA" id="ARBA00022917"/>
    </source>
</evidence>
<evidence type="ECO:0000256" key="2">
    <source>
        <dbReference type="ARBA" id="ARBA00022845"/>
    </source>
</evidence>
<keyword evidence="3 4" id="KW-0648">Protein biosynthesis</keyword>
<sequence length="100" mass="11034">MSVCPDCGMEKELCVCDSMAKAEQTITVKIDTRSYNKEMTIVEGFDNEVNLDTLSSKLKSKLACGGTAKDGHIELQGNHTHRIKDVLVKEGFERSAINVK</sequence>
<dbReference type="InterPro" id="IPR005872">
    <property type="entry name" value="SUI1_arc_bac"/>
</dbReference>
<dbReference type="InterPro" id="IPR050318">
    <property type="entry name" value="DENR/SUI1_TIF"/>
</dbReference>
<dbReference type="EMBL" id="CP104395">
    <property type="protein sequence ID" value="WEL19885.1"/>
    <property type="molecule type" value="Genomic_DNA"/>
</dbReference>
<dbReference type="SUPFAM" id="SSF55159">
    <property type="entry name" value="eIF1-like"/>
    <property type="match status" value="1"/>
</dbReference>
<dbReference type="GeneID" id="90590315"/>
<evidence type="ECO:0000313" key="7">
    <source>
        <dbReference type="Proteomes" id="UP001218034"/>
    </source>
</evidence>
<reference evidence="6 7" key="1">
    <citation type="submission" date="2022-09" db="EMBL/GenBank/DDBJ databases">
        <title>Xylan utilization by haloarchaea-nanohaloarchaea associations.</title>
        <authorList>
            <person name="Yakimov M."/>
        </authorList>
    </citation>
    <scope>NUCLEOTIDE SEQUENCE [LARGE SCALE GENOMIC DNA]</scope>
    <source>
        <strain evidence="6 7">SVXNc</strain>
    </source>
</reference>
<dbReference type="CDD" id="cd11567">
    <property type="entry name" value="YciH_like"/>
    <property type="match status" value="1"/>
</dbReference>
<dbReference type="InterPro" id="IPR036877">
    <property type="entry name" value="SUI1_dom_sf"/>
</dbReference>
<dbReference type="Proteomes" id="UP001218034">
    <property type="component" value="Chromosome"/>
</dbReference>
<dbReference type="PANTHER" id="PTHR12789:SF0">
    <property type="entry name" value="DENSITY-REGULATED PROTEIN"/>
    <property type="match status" value="1"/>
</dbReference>
<keyword evidence="6" id="KW-0396">Initiation factor</keyword>
<evidence type="ECO:0000313" key="6">
    <source>
        <dbReference type="EMBL" id="WEL19885.1"/>
    </source>
</evidence>
<feature type="domain" description="SUI1" evidence="5">
    <location>
        <begin position="26"/>
        <end position="91"/>
    </location>
</feature>
<keyword evidence="2 4" id="KW-0810">Translation regulation</keyword>
<dbReference type="NCBIfam" id="NF002096">
    <property type="entry name" value="PRK00939.1"/>
    <property type="match status" value="1"/>
</dbReference>
<evidence type="ECO:0000259" key="5">
    <source>
        <dbReference type="PROSITE" id="PS50296"/>
    </source>
</evidence>
<dbReference type="PIRSF" id="PIRSF037511">
    <property type="entry name" value="Transl_init_SUI1_pro"/>
    <property type="match status" value="1"/>
</dbReference>
<dbReference type="GO" id="GO:0003743">
    <property type="term" value="F:translation initiation factor activity"/>
    <property type="evidence" value="ECO:0007669"/>
    <property type="project" value="UniProtKB-KW"/>
</dbReference>
<dbReference type="Gene3D" id="3.30.780.10">
    <property type="entry name" value="SUI1-like domain"/>
    <property type="match status" value="1"/>
</dbReference>
<dbReference type="PROSITE" id="PS50296">
    <property type="entry name" value="SUI1"/>
    <property type="match status" value="1"/>
</dbReference>
<keyword evidence="7" id="KW-1185">Reference proteome</keyword>
<dbReference type="InterPro" id="IPR001950">
    <property type="entry name" value="SUI1"/>
</dbReference>
<dbReference type="Pfam" id="PF01253">
    <property type="entry name" value="SUI1"/>
    <property type="match status" value="1"/>
</dbReference>